<dbReference type="SMART" id="SM00710">
    <property type="entry name" value="PbH1"/>
    <property type="match status" value="5"/>
</dbReference>
<gene>
    <name evidence="2" type="ORF">FMM06_04695</name>
</gene>
<dbReference type="RefSeq" id="WP_143555011.1">
    <property type="nucleotide sequence ID" value="NZ_VJWA01000001.1"/>
</dbReference>
<dbReference type="Gene3D" id="2.160.20.10">
    <property type="entry name" value="Single-stranded right-handed beta-helix, Pectin lyase-like"/>
    <property type="match status" value="1"/>
</dbReference>
<evidence type="ECO:0000313" key="2">
    <source>
        <dbReference type="EMBL" id="TRW17466.1"/>
    </source>
</evidence>
<keyword evidence="3" id="KW-1185">Reference proteome</keyword>
<proteinExistence type="predicted"/>
<dbReference type="EMBL" id="VJWA01000001">
    <property type="protein sequence ID" value="TRW17466.1"/>
    <property type="molecule type" value="Genomic_DNA"/>
</dbReference>
<protein>
    <recommendedName>
        <fullName evidence="1">Right handed beta helix domain-containing protein</fullName>
    </recommendedName>
</protein>
<evidence type="ECO:0000259" key="1">
    <source>
        <dbReference type="Pfam" id="PF13229"/>
    </source>
</evidence>
<sequence length="399" mass="43300">MTVKTMVVGTEAALLAALRAASGETEIQLRPGLYDSFIIANINPTAKVTITSFDPSNRAVIDTLFVNDSSNLTFEDLYFHDVTPAGPQLRIMRSHDITVVDSEFAGNIDASNLNDASGLQMTDSNRISILNNDFHDLTFTTLALRSNNLVFAGNVVTKVREGMDFSDVDHVIIDRNSFSAFQPMLTGPAPDHPDAIQFWTSASRGSTDVEITNNSFMFGNHVPIQGIFIRSELGDAARHSDFLIANNVYQGQSRHGITLWDTDGGQITGNTVVSAPKGGTGYYLDPAINTQNTRGVEVDHNVSAMMFSVRDTGRMAHDNVDAWDNQTGVGVKYADLFGKTPTSTAVASDFLVKAGSVADLLDAGFAPLTRPGDRGGFSELPYERYQDMLDFAPATYHIP</sequence>
<dbReference type="OrthoDB" id="6769681at2"/>
<dbReference type="AlphaFoldDB" id="A0A552UGX0"/>
<dbReference type="InterPro" id="IPR011050">
    <property type="entry name" value="Pectin_lyase_fold/virulence"/>
</dbReference>
<dbReference type="InterPro" id="IPR006626">
    <property type="entry name" value="PbH1"/>
</dbReference>
<dbReference type="Pfam" id="PF13229">
    <property type="entry name" value="Beta_helix"/>
    <property type="match status" value="1"/>
</dbReference>
<name>A0A552UGX0_9SPHN</name>
<reference evidence="2 3" key="1">
    <citation type="submission" date="2019-07" db="EMBL/GenBank/DDBJ databases">
        <title>Novel species isolated from glacier.</title>
        <authorList>
            <person name="Liu Q."/>
            <person name="Xin Y.-H."/>
        </authorList>
    </citation>
    <scope>NUCLEOTIDE SEQUENCE [LARGE SCALE GENOMIC DNA]</scope>
    <source>
        <strain evidence="2 3">LB1R16</strain>
    </source>
</reference>
<feature type="domain" description="Right handed beta helix" evidence="1">
    <location>
        <begin position="64"/>
        <end position="182"/>
    </location>
</feature>
<dbReference type="InterPro" id="IPR039448">
    <property type="entry name" value="Beta_helix"/>
</dbReference>
<accession>A0A552UGX0</accession>
<dbReference type="InterPro" id="IPR012334">
    <property type="entry name" value="Pectin_lyas_fold"/>
</dbReference>
<dbReference type="Proteomes" id="UP000317894">
    <property type="component" value="Unassembled WGS sequence"/>
</dbReference>
<dbReference type="SUPFAM" id="SSF51126">
    <property type="entry name" value="Pectin lyase-like"/>
    <property type="match status" value="1"/>
</dbReference>
<organism evidence="2 3">
    <name type="scientific">Glacieibacterium frigidum</name>
    <dbReference type="NCBI Taxonomy" id="2593303"/>
    <lineage>
        <taxon>Bacteria</taxon>
        <taxon>Pseudomonadati</taxon>
        <taxon>Pseudomonadota</taxon>
        <taxon>Alphaproteobacteria</taxon>
        <taxon>Sphingomonadales</taxon>
        <taxon>Sphingosinicellaceae</taxon>
        <taxon>Glacieibacterium</taxon>
    </lineage>
</organism>
<evidence type="ECO:0000313" key="3">
    <source>
        <dbReference type="Proteomes" id="UP000317894"/>
    </source>
</evidence>
<comment type="caution">
    <text evidence="2">The sequence shown here is derived from an EMBL/GenBank/DDBJ whole genome shotgun (WGS) entry which is preliminary data.</text>
</comment>